<evidence type="ECO:0000256" key="1">
    <source>
        <dbReference type="ARBA" id="ARBA00004496"/>
    </source>
</evidence>
<dbReference type="PANTHER" id="PTHR30075:SF2">
    <property type="entry name" value="GLYCINE--TRNA LIGASE, CHLOROPLASTIC_MITOCHONDRIAL 2"/>
    <property type="match status" value="1"/>
</dbReference>
<dbReference type="Pfam" id="PF02092">
    <property type="entry name" value="tRNA_synt_2f"/>
    <property type="match status" value="1"/>
</dbReference>
<dbReference type="InterPro" id="IPR006194">
    <property type="entry name" value="Gly-tRNA-synth_heterodimer"/>
</dbReference>
<evidence type="ECO:0000256" key="3">
    <source>
        <dbReference type="ARBA" id="ARBA00022490"/>
    </source>
</evidence>
<evidence type="ECO:0000256" key="10">
    <source>
        <dbReference type="HAMAP-Rule" id="MF_00255"/>
    </source>
</evidence>
<protein>
    <recommendedName>
        <fullName evidence="10">Glycine--tRNA ligase beta subunit</fullName>
        <ecNumber evidence="10">6.1.1.14</ecNumber>
    </recommendedName>
    <alternativeName>
        <fullName evidence="10">Glycyl-tRNA synthetase beta subunit</fullName>
        <shortName evidence="10">GlyRS</shortName>
    </alternativeName>
</protein>
<dbReference type="PANTHER" id="PTHR30075">
    <property type="entry name" value="GLYCYL-TRNA SYNTHETASE"/>
    <property type="match status" value="1"/>
</dbReference>
<evidence type="ECO:0000256" key="7">
    <source>
        <dbReference type="ARBA" id="ARBA00022917"/>
    </source>
</evidence>
<evidence type="ECO:0000256" key="4">
    <source>
        <dbReference type="ARBA" id="ARBA00022598"/>
    </source>
</evidence>
<evidence type="ECO:0000313" key="12">
    <source>
        <dbReference type="EMBL" id="WZL75101.1"/>
    </source>
</evidence>
<evidence type="ECO:0000259" key="11">
    <source>
        <dbReference type="Pfam" id="PF05746"/>
    </source>
</evidence>
<dbReference type="HAMAP" id="MF_00255">
    <property type="entry name" value="Gly_tRNA_synth_beta"/>
    <property type="match status" value="1"/>
</dbReference>
<keyword evidence="8 10" id="KW-0030">Aminoacyl-tRNA synthetase</keyword>
<dbReference type="SUPFAM" id="SSF47323">
    <property type="entry name" value="Anticodon-binding domain of a subclass of class I aminoacyl-tRNA synthetases"/>
    <property type="match status" value="1"/>
</dbReference>
<evidence type="ECO:0000256" key="9">
    <source>
        <dbReference type="ARBA" id="ARBA00047937"/>
    </source>
</evidence>
<dbReference type="PROSITE" id="PS50861">
    <property type="entry name" value="AA_TRNA_LIGASE_II_GLYAB"/>
    <property type="match status" value="1"/>
</dbReference>
<dbReference type="PRINTS" id="PR01045">
    <property type="entry name" value="TRNASYNTHGB"/>
</dbReference>
<dbReference type="EMBL" id="CP121689">
    <property type="protein sequence ID" value="WZL75101.1"/>
    <property type="molecule type" value="Genomic_DNA"/>
</dbReference>
<evidence type="ECO:0000256" key="8">
    <source>
        <dbReference type="ARBA" id="ARBA00023146"/>
    </source>
</evidence>
<dbReference type="InterPro" id="IPR009080">
    <property type="entry name" value="tRNAsynth_Ia_anticodon-bd"/>
</dbReference>
<dbReference type="RefSeq" id="WP_369017247.1">
    <property type="nucleotide sequence ID" value="NZ_CP121689.1"/>
</dbReference>
<evidence type="ECO:0000313" key="13">
    <source>
        <dbReference type="Proteomes" id="UP001461341"/>
    </source>
</evidence>
<comment type="catalytic activity">
    <reaction evidence="9 10">
        <text>tRNA(Gly) + glycine + ATP = glycyl-tRNA(Gly) + AMP + diphosphate</text>
        <dbReference type="Rhea" id="RHEA:16013"/>
        <dbReference type="Rhea" id="RHEA-COMP:9664"/>
        <dbReference type="Rhea" id="RHEA-COMP:9683"/>
        <dbReference type="ChEBI" id="CHEBI:30616"/>
        <dbReference type="ChEBI" id="CHEBI:33019"/>
        <dbReference type="ChEBI" id="CHEBI:57305"/>
        <dbReference type="ChEBI" id="CHEBI:78442"/>
        <dbReference type="ChEBI" id="CHEBI:78522"/>
        <dbReference type="ChEBI" id="CHEBI:456215"/>
        <dbReference type="EC" id="6.1.1.14"/>
    </reaction>
</comment>
<reference evidence="12 13" key="1">
    <citation type="submission" date="2023-03" db="EMBL/GenBank/DDBJ databases">
        <title>Novel Species.</title>
        <authorList>
            <person name="Ma S."/>
        </authorList>
    </citation>
    <scope>NUCLEOTIDE SEQUENCE [LARGE SCALE GENOMIC DNA]</scope>
    <source>
        <strain evidence="12 13">B11</strain>
    </source>
</reference>
<accession>A0ABZ2Y9Z0</accession>
<evidence type="ECO:0000256" key="6">
    <source>
        <dbReference type="ARBA" id="ARBA00022840"/>
    </source>
</evidence>
<proteinExistence type="inferred from homology"/>
<keyword evidence="13" id="KW-1185">Reference proteome</keyword>
<keyword evidence="4 10" id="KW-0436">Ligase</keyword>
<gene>
    <name evidence="10 12" type="primary">glyS</name>
    <name evidence="12" type="ORF">QBE54_05720</name>
</gene>
<feature type="domain" description="DALR anticodon binding" evidence="11">
    <location>
        <begin position="590"/>
        <end position="680"/>
    </location>
</feature>
<comment type="subunit">
    <text evidence="10">Tetramer of two alpha and two beta subunits.</text>
</comment>
<comment type="subcellular location">
    <subcellularLocation>
        <location evidence="1 10">Cytoplasm</location>
    </subcellularLocation>
</comment>
<evidence type="ECO:0000256" key="2">
    <source>
        <dbReference type="ARBA" id="ARBA00008226"/>
    </source>
</evidence>
<dbReference type="NCBIfam" id="TIGR00211">
    <property type="entry name" value="glyS"/>
    <property type="match status" value="1"/>
</dbReference>
<evidence type="ECO:0000256" key="5">
    <source>
        <dbReference type="ARBA" id="ARBA00022741"/>
    </source>
</evidence>
<dbReference type="Pfam" id="PF05746">
    <property type="entry name" value="DALR_1"/>
    <property type="match status" value="1"/>
</dbReference>
<dbReference type="InterPro" id="IPR008909">
    <property type="entry name" value="DALR_anticod-bd"/>
</dbReference>
<keyword evidence="5 10" id="KW-0547">Nucleotide-binding</keyword>
<name>A0ABZ2Y9Z0_9BACT</name>
<dbReference type="Gene3D" id="1.10.730.10">
    <property type="entry name" value="Isoleucyl-tRNA Synthetase, Domain 1"/>
    <property type="match status" value="1"/>
</dbReference>
<dbReference type="Proteomes" id="UP001461341">
    <property type="component" value="Chromosome"/>
</dbReference>
<dbReference type="SUPFAM" id="SSF109604">
    <property type="entry name" value="HD-domain/PDEase-like"/>
    <property type="match status" value="1"/>
</dbReference>
<dbReference type="GO" id="GO:0004820">
    <property type="term" value="F:glycine-tRNA ligase activity"/>
    <property type="evidence" value="ECO:0007669"/>
    <property type="project" value="UniProtKB-EC"/>
</dbReference>
<organism evidence="12 13">
    <name type="scientific">Thermatribacter velox</name>
    <dbReference type="NCBI Taxonomy" id="3039681"/>
    <lineage>
        <taxon>Bacteria</taxon>
        <taxon>Pseudomonadati</taxon>
        <taxon>Atribacterota</taxon>
        <taxon>Atribacteria</taxon>
        <taxon>Atribacterales</taxon>
        <taxon>Thermatribacteraceae</taxon>
        <taxon>Thermatribacter</taxon>
    </lineage>
</organism>
<dbReference type="EC" id="6.1.1.14" evidence="10"/>
<keyword evidence="7 10" id="KW-0648">Protein biosynthesis</keyword>
<sequence>MSSSGKTLLVEVGMEELPSSLKEEVFEKFEEVFLDVLRSEQIIFGEHKVLGTPRRVTILLHGVEEFQRKQVLEVKGPPKKVALSPEGEWLKPALLFAQAQGVEPSSLFIKEAERGTYVFARKEIPGKAIKEILPQVLKKALSCLQFSRSMRWGEGNVAFVRPIRWLVALLDDEEIVFEFADITSSKFSRGHRFLCPGKVAISSAETYLDTLRKAFVIADPQERRAKIEELLTSCAQEEGIFWLRDENLLEEVNFLVEYPGVGVGRFEEKYLTLPSKVLITVMKHHQRYFACTDERGNLSPHFMVVLNRPADGSEIIIKGNERVLRARLEDALFFFHEDRRSSLSDKVDKLKGVVFQESLGTMWEKTQRLIQLSRYLAQKLHVGKEKAQFLERAAFLAKADLACEMVKEFPELQGYMGRVYAQEDGEAEEVALAIEEQYFSPSEGNYPKTLVGSVLSLVDRVDTIVSSFALERIPSGSEDPLGLRRLAQGLIGLIINKCWFLGIKELIRENLSLIAEQGFVSFDEAVVEKVLAFLLTRLRTFLLEQGINYSIINAVLGIPIDDIYEVYLRASALQKLWDAEKSVLEAVLTGFTRAYNISKNFDGSANVDEQLLQEEIEREFYQSLLRFEKNFESSLKEGNYQKLFEDFYTLVPVLDRFFEKVLVMAPEEAIRKNRLALMKKIVLLWHRFADLSQVVIQEENGGS</sequence>
<comment type="similarity">
    <text evidence="2 10">Belongs to the class-II aminoacyl-tRNA synthetase family.</text>
</comment>
<dbReference type="InterPro" id="IPR015944">
    <property type="entry name" value="Gly-tRNA-synth_bsu"/>
</dbReference>
<keyword evidence="3 10" id="KW-0963">Cytoplasm</keyword>
<keyword evidence="6 10" id="KW-0067">ATP-binding</keyword>